<evidence type="ECO:0000259" key="3">
    <source>
        <dbReference type="PROSITE" id="PS50125"/>
    </source>
</evidence>
<evidence type="ECO:0000256" key="1">
    <source>
        <dbReference type="SAM" id="MobiDB-lite"/>
    </source>
</evidence>
<feature type="region of interest" description="Disordered" evidence="1">
    <location>
        <begin position="940"/>
        <end position="959"/>
    </location>
</feature>
<dbReference type="CDD" id="cd07302">
    <property type="entry name" value="CHD"/>
    <property type="match status" value="2"/>
</dbReference>
<evidence type="ECO:0000256" key="2">
    <source>
        <dbReference type="SAM" id="Phobius"/>
    </source>
</evidence>
<name>A0A9K3CQ52_9EUKA</name>
<dbReference type="PANTHER" id="PTHR45655:SF13">
    <property type="entry name" value="SOLUBLE GUANYLATE CYCLASE GCY-32-RELATED"/>
    <property type="match status" value="1"/>
</dbReference>
<dbReference type="Pfam" id="PF00211">
    <property type="entry name" value="Guanylate_cyc"/>
    <property type="match status" value="2"/>
</dbReference>
<keyword evidence="2" id="KW-0472">Membrane</keyword>
<accession>A0A9K3CQ52</accession>
<dbReference type="PROSITE" id="PS50125">
    <property type="entry name" value="GUANYLATE_CYCLASE_2"/>
    <property type="match status" value="2"/>
</dbReference>
<organism evidence="4 5">
    <name type="scientific">Kipferlia bialata</name>
    <dbReference type="NCBI Taxonomy" id="797122"/>
    <lineage>
        <taxon>Eukaryota</taxon>
        <taxon>Metamonada</taxon>
        <taxon>Carpediemonas-like organisms</taxon>
        <taxon>Kipferlia</taxon>
    </lineage>
</organism>
<feature type="compositionally biased region" description="Basic residues" evidence="1">
    <location>
        <begin position="442"/>
        <end position="454"/>
    </location>
</feature>
<dbReference type="GO" id="GO:0019934">
    <property type="term" value="P:cGMP-mediated signaling"/>
    <property type="evidence" value="ECO:0007669"/>
    <property type="project" value="TreeGrafter"/>
</dbReference>
<dbReference type="GO" id="GO:0070482">
    <property type="term" value="P:response to oxygen levels"/>
    <property type="evidence" value="ECO:0007669"/>
    <property type="project" value="TreeGrafter"/>
</dbReference>
<keyword evidence="2" id="KW-1133">Transmembrane helix</keyword>
<feature type="domain" description="Guanylate cyclase" evidence="3">
    <location>
        <begin position="1057"/>
        <end position="1196"/>
    </location>
</feature>
<feature type="transmembrane region" description="Helical" evidence="2">
    <location>
        <begin position="724"/>
        <end position="743"/>
    </location>
</feature>
<dbReference type="EMBL" id="BDIP01000149">
    <property type="protein sequence ID" value="GIQ80345.1"/>
    <property type="molecule type" value="Genomic_DNA"/>
</dbReference>
<dbReference type="GO" id="GO:0004383">
    <property type="term" value="F:guanylate cyclase activity"/>
    <property type="evidence" value="ECO:0007669"/>
    <property type="project" value="TreeGrafter"/>
</dbReference>
<reference evidence="4 5" key="1">
    <citation type="journal article" date="2018" name="PLoS ONE">
        <title>The draft genome of Kipferlia bialata reveals reductive genome evolution in fornicate parasites.</title>
        <authorList>
            <person name="Tanifuji G."/>
            <person name="Takabayashi S."/>
            <person name="Kume K."/>
            <person name="Takagi M."/>
            <person name="Nakayama T."/>
            <person name="Kamikawa R."/>
            <person name="Inagaki Y."/>
            <person name="Hashimoto T."/>
        </authorList>
    </citation>
    <scope>NUCLEOTIDE SEQUENCE [LARGE SCALE GENOMIC DNA]</scope>
    <source>
        <strain evidence="4">NY0173</strain>
    </source>
</reference>
<dbReference type="InterPro" id="IPR001054">
    <property type="entry name" value="A/G_cyclase"/>
</dbReference>
<dbReference type="Gene3D" id="3.30.70.1230">
    <property type="entry name" value="Nucleotide cyclase"/>
    <property type="match status" value="2"/>
</dbReference>
<protein>
    <recommendedName>
        <fullName evidence="3">Guanylate cyclase domain-containing protein</fullName>
    </recommendedName>
</protein>
<keyword evidence="2" id="KW-0812">Transmembrane</keyword>
<feature type="transmembrane region" description="Helical" evidence="2">
    <location>
        <begin position="601"/>
        <end position="619"/>
    </location>
</feature>
<dbReference type="SUPFAM" id="SSF55073">
    <property type="entry name" value="Nucleotide cyclase"/>
    <property type="match status" value="2"/>
</dbReference>
<dbReference type="GO" id="GO:0008074">
    <property type="term" value="C:guanylate cyclase complex, soluble"/>
    <property type="evidence" value="ECO:0007669"/>
    <property type="project" value="TreeGrafter"/>
</dbReference>
<dbReference type="PANTHER" id="PTHR45655">
    <property type="entry name" value="GUANYLATE CYCLASE SOLUBLE SUBUNIT BETA-2"/>
    <property type="match status" value="1"/>
</dbReference>
<feature type="compositionally biased region" description="Low complexity" evidence="1">
    <location>
        <begin position="896"/>
        <end position="906"/>
    </location>
</feature>
<evidence type="ECO:0000313" key="5">
    <source>
        <dbReference type="Proteomes" id="UP000265618"/>
    </source>
</evidence>
<feature type="transmembrane region" description="Helical" evidence="2">
    <location>
        <begin position="560"/>
        <end position="581"/>
    </location>
</feature>
<sequence length="1384" mass="150056">MGALSVVYGHHKSFMFGETAMGVSHLLFMAETRRATSVLKLSVPVMGAVVIHTLLVWRNTVRVETKVSEQVIRLNRVIDASIGVFCSSLPSGPREYVTSPELQKCETPSGCVTFEPYSVIAFIGTTSATGSVSTASHIADMVLLTSLLDELVQLTDGSVEKVKGADGTYIVVSRADSAEGSEQAAWDVTTFCSIARVAFLLARSKHFPMASLKSLRSGVSLGPITEGVLGEKELMYDVFGDTVNTAARLMAKADDWDLLVSEDVANALSRVQMREDSVGQESLMGRAVSIEYICARPTLNFLKGKGLFPCRKVFFSEASLDMTEQCLGDILSEVLEGLVGRHTTWTERLLAPAEYMHRHMGVMGERGIHRARFTSTESIGSLAQRTTPSEAIMIRVSSVPCLTQSETETDTETETDASETASMYPTVIDLETGAGQGQRGSGARRKGSTQKREKRRLFSARSFRHLSCPDVQTLDSQLLDDLQGVHESVKGGPRGSALATLTEAVWNRKTLRPTESLMLTVKSIPAVFKLSLEQSTGRTSLFLMLHTLTKIRRNCLKLRVLTLVQLVLTWLAAVETMLSIANNSSAAGVLAADETASSHLLSFQIALFVHGFVMLLRVVGYPLSVKILVELLGQVCYPRGSGDITGYRKALGWYHKINVSKICCQVIATGFTLWPIWECSRLISSAMSLGIFLPRISSYGMLSAVMLLNETIITLLGINDIDSVVVICVTFLLSVPMCGYMLSMSRQSSLVFLATLMITLFSLIVSINQVATMCVSLRQLVETVAAETLVGRVASGRYFSRILSPVIAEASCLFDVAGAMSKEDVERFISTHKGMRTPVGVDGTVLVSMLHHQVSYMVSRASGVGTTPHPDTQRFLSAYYEGLGSTLPSPAVSRQSRLSRLPRSSRPLPPVDRPAPMRVREDEVMSMFQEWYPGRVSASVDHPAEETDDDISHSATSHSHMRGLTVSNLSVSLSGRSLMIKGLSGPLSTVYSVSRDHVECSAEMEASEHDFESVSDIQSVLEVSVSDGYEGESMARTESDTNELMHRHEITFFPLCIYVKLDIVGFTTFCETKSSNHVVATLKTLFAGLDELVMREAGIGVTKVKTVGDAYEVMRAFSATEMATLSAESVVQSIADMARFSIKMLQSCQASFNVSDAPLQVRCGLAVGPAYACVIGSIRVSYDIFGIAPDRARLMEELSPVGNVTVSRDVYGLLSALQNPTPSFVNQSWGSFAVESAFSDGHIPSTLSVGGCREKWLAPETPTGRGFVFGDIVTKSHHGTEAIQGLVQKAECLLQRHYIPTESDATQTEIEGAEGALEALVMRCPLPAGVFDPTGVGGSYSSPKPDIFHSMYEGMDGLVSGVVLLGVAGPQRLSVDTSRLSDSL</sequence>
<feature type="transmembrane region" description="Helical" evidence="2">
    <location>
        <begin position="750"/>
        <end position="771"/>
    </location>
</feature>
<dbReference type="InterPro" id="IPR029787">
    <property type="entry name" value="Nucleotide_cyclase"/>
</dbReference>
<dbReference type="Proteomes" id="UP000265618">
    <property type="component" value="Unassembled WGS sequence"/>
</dbReference>
<proteinExistence type="predicted"/>
<evidence type="ECO:0000313" key="4">
    <source>
        <dbReference type="EMBL" id="GIQ80345.1"/>
    </source>
</evidence>
<keyword evidence="5" id="KW-1185">Reference proteome</keyword>
<feature type="transmembrane region" description="Helical" evidence="2">
    <location>
        <begin position="38"/>
        <end position="57"/>
    </location>
</feature>
<gene>
    <name evidence="4" type="ORF">KIPB_001125</name>
</gene>
<feature type="compositionally biased region" description="Acidic residues" evidence="1">
    <location>
        <begin position="407"/>
        <end position="417"/>
    </location>
</feature>
<dbReference type="SMART" id="SM00044">
    <property type="entry name" value="CYCc"/>
    <property type="match status" value="1"/>
</dbReference>
<feature type="domain" description="Guanylate cyclase" evidence="3">
    <location>
        <begin position="214"/>
        <end position="250"/>
    </location>
</feature>
<feature type="transmembrane region" description="Helical" evidence="2">
    <location>
        <begin position="696"/>
        <end position="718"/>
    </location>
</feature>
<comment type="caution">
    <text evidence="4">The sequence shown here is derived from an EMBL/GenBank/DDBJ whole genome shotgun (WGS) entry which is preliminary data.</text>
</comment>
<feature type="region of interest" description="Disordered" evidence="1">
    <location>
        <begin position="889"/>
        <end position="915"/>
    </location>
</feature>
<feature type="region of interest" description="Disordered" evidence="1">
    <location>
        <begin position="402"/>
        <end position="454"/>
    </location>
</feature>